<comment type="caution">
    <text evidence="3">The sequence shown here is derived from an EMBL/GenBank/DDBJ whole genome shotgun (WGS) entry which is preliminary data.</text>
</comment>
<dbReference type="InterPro" id="IPR010992">
    <property type="entry name" value="IHF-like_DNA-bd_dom_sf"/>
</dbReference>
<dbReference type="Proteomes" id="UP001487296">
    <property type="component" value="Unassembled WGS sequence"/>
</dbReference>
<dbReference type="InterPro" id="IPR005902">
    <property type="entry name" value="HU_DNA-bd_put"/>
</dbReference>
<sequence length="151" mass="16887">MSIKFRATRIGILSSPNLGKWYAKMVPIGTITSEQLAEEVSHMSTVTRADMLAVLWSLAEVIRRHLLNSEIVHVDGLGSFRVGFRSRAKDRAEDVSADDIYGLRVVMTPERKFQQTGVTERNGRTGYFTGELIRGAELSSVNAPTIKQTYR</sequence>
<keyword evidence="4" id="KW-1185">Reference proteome</keyword>
<feature type="domain" description="HU" evidence="2">
    <location>
        <begin position="1"/>
        <end position="116"/>
    </location>
</feature>
<dbReference type="InterPro" id="IPR041607">
    <property type="entry name" value="HU-HIG"/>
</dbReference>
<reference evidence="3 4" key="1">
    <citation type="submission" date="2024-04" db="EMBL/GenBank/DDBJ databases">
        <title>Human intestinal bacterial collection.</title>
        <authorList>
            <person name="Pauvert C."/>
            <person name="Hitch T.C.A."/>
            <person name="Clavel T."/>
        </authorList>
    </citation>
    <scope>NUCLEOTIDE SEQUENCE [LARGE SCALE GENOMIC DNA]</scope>
    <source>
        <strain evidence="3 4">CLA-AA-H145</strain>
    </source>
</reference>
<dbReference type="GO" id="GO:0003677">
    <property type="term" value="F:DNA binding"/>
    <property type="evidence" value="ECO:0007669"/>
    <property type="project" value="UniProtKB-KW"/>
</dbReference>
<evidence type="ECO:0000256" key="1">
    <source>
        <dbReference type="ARBA" id="ARBA00023125"/>
    </source>
</evidence>
<dbReference type="EMBL" id="JBBNFP010000035">
    <property type="protein sequence ID" value="MEQ2487178.1"/>
    <property type="molecule type" value="Genomic_DNA"/>
</dbReference>
<keyword evidence="1 3" id="KW-0238">DNA-binding</keyword>
<protein>
    <submittedName>
        <fullName evidence="3">HU family DNA-binding protein</fullName>
    </submittedName>
</protein>
<name>A0ABV1FRX6_9BACT</name>
<dbReference type="Gene3D" id="4.10.520.10">
    <property type="entry name" value="IHF-like DNA-binding proteins"/>
    <property type="match status" value="1"/>
</dbReference>
<gene>
    <name evidence="3" type="ORF">AAAT34_08955</name>
</gene>
<evidence type="ECO:0000313" key="3">
    <source>
        <dbReference type="EMBL" id="MEQ2487178.1"/>
    </source>
</evidence>
<dbReference type="SUPFAM" id="SSF47729">
    <property type="entry name" value="IHF-like DNA-binding proteins"/>
    <property type="match status" value="1"/>
</dbReference>
<dbReference type="Pfam" id="PF18291">
    <property type="entry name" value="HU-HIG"/>
    <property type="match status" value="1"/>
</dbReference>
<proteinExistence type="predicted"/>
<organism evidence="3 4">
    <name type="scientific">Hallella faecis</name>
    <dbReference type="NCBI Taxonomy" id="2841596"/>
    <lineage>
        <taxon>Bacteria</taxon>
        <taxon>Pseudomonadati</taxon>
        <taxon>Bacteroidota</taxon>
        <taxon>Bacteroidia</taxon>
        <taxon>Bacteroidales</taxon>
        <taxon>Prevotellaceae</taxon>
        <taxon>Hallella</taxon>
    </lineage>
</organism>
<dbReference type="RefSeq" id="WP_215760216.1">
    <property type="nucleotide sequence ID" value="NZ_JAHKBE010000034.1"/>
</dbReference>
<accession>A0ABV1FRX6</accession>
<dbReference type="NCBIfam" id="TIGR01201">
    <property type="entry name" value="HU_rel"/>
    <property type="match status" value="1"/>
</dbReference>
<evidence type="ECO:0000313" key="4">
    <source>
        <dbReference type="Proteomes" id="UP001487296"/>
    </source>
</evidence>
<evidence type="ECO:0000259" key="2">
    <source>
        <dbReference type="Pfam" id="PF18291"/>
    </source>
</evidence>